<sequence>MDSGTGNYLVTYSNLGINKQFKTIKEQEKYKRRFTNSLKNNKNKWNYTNNGFKLKPIVSKHRLKRRCDILKKHYILNKELEFLLDQVTSRLGYNMLKEDIFINHSFNSEYFLELRKKKEAAFEREDIKVAEQSTSAGKNTMVDNITTNFQELDIREQDNVLPWQEILRRETPITRPEFYRGLNSVRDVKTLSIYRNGVRNKRLVYNLSYKYVIDQCEIRACKIKSVSWC</sequence>
<dbReference type="VEuPathDB" id="FungiDB:RhiirFUN_015794"/>
<gene>
    <name evidence="1" type="ORF">RhiirA1_467205</name>
</gene>
<proteinExistence type="predicted"/>
<organism evidence="1 2">
    <name type="scientific">Rhizophagus irregularis</name>
    <dbReference type="NCBI Taxonomy" id="588596"/>
    <lineage>
        <taxon>Eukaryota</taxon>
        <taxon>Fungi</taxon>
        <taxon>Fungi incertae sedis</taxon>
        <taxon>Mucoromycota</taxon>
        <taxon>Glomeromycotina</taxon>
        <taxon>Glomeromycetes</taxon>
        <taxon>Glomerales</taxon>
        <taxon>Glomeraceae</taxon>
        <taxon>Rhizophagus</taxon>
    </lineage>
</organism>
<evidence type="ECO:0000313" key="1">
    <source>
        <dbReference type="EMBL" id="PKC60988.1"/>
    </source>
</evidence>
<name>A0A2N0RCH4_9GLOM</name>
<reference evidence="1 2" key="1">
    <citation type="submission" date="2017-10" db="EMBL/GenBank/DDBJ databases">
        <title>Extensive intraspecific genome diversity in a model arbuscular mycorrhizal fungus.</title>
        <authorList>
            <person name="Chen E.C.H."/>
            <person name="Morin E."/>
            <person name="Baudet D."/>
            <person name="Noel J."/>
            <person name="Ndikumana S."/>
            <person name="Charron P."/>
            <person name="St-Onge C."/>
            <person name="Giorgi J."/>
            <person name="Grigoriev I.V."/>
            <person name="Roux C."/>
            <person name="Martin F.M."/>
            <person name="Corradi N."/>
        </authorList>
    </citation>
    <scope>NUCLEOTIDE SEQUENCE [LARGE SCALE GENOMIC DNA]</scope>
    <source>
        <strain evidence="1 2">A1</strain>
    </source>
</reference>
<comment type="caution">
    <text evidence="1">The sequence shown here is derived from an EMBL/GenBank/DDBJ whole genome shotgun (WGS) entry which is preliminary data.</text>
</comment>
<reference evidence="1 2" key="2">
    <citation type="submission" date="2017-10" db="EMBL/GenBank/DDBJ databases">
        <title>Genome analyses suggest a sexual origin of heterokaryosis in a supposedly ancient asexual fungus.</title>
        <authorList>
            <person name="Corradi N."/>
            <person name="Sedzielewska K."/>
            <person name="Noel J."/>
            <person name="Charron P."/>
            <person name="Farinelli L."/>
            <person name="Marton T."/>
            <person name="Kruger M."/>
            <person name="Pelin A."/>
            <person name="Brachmann A."/>
            <person name="Corradi N."/>
        </authorList>
    </citation>
    <scope>NUCLEOTIDE SEQUENCE [LARGE SCALE GENOMIC DNA]</scope>
    <source>
        <strain evidence="1 2">A1</strain>
    </source>
</reference>
<evidence type="ECO:0000313" key="2">
    <source>
        <dbReference type="Proteomes" id="UP000232688"/>
    </source>
</evidence>
<dbReference type="AlphaFoldDB" id="A0A2N0RCH4"/>
<dbReference type="VEuPathDB" id="FungiDB:RhiirA1_467205"/>
<protein>
    <submittedName>
        <fullName evidence="1">Uncharacterized protein</fullName>
    </submittedName>
</protein>
<dbReference type="EMBL" id="LLXH01001053">
    <property type="protein sequence ID" value="PKC60988.1"/>
    <property type="molecule type" value="Genomic_DNA"/>
</dbReference>
<dbReference type="VEuPathDB" id="FungiDB:FUN_024046"/>
<accession>A0A2N0RCH4</accession>
<dbReference type="Proteomes" id="UP000232688">
    <property type="component" value="Unassembled WGS sequence"/>
</dbReference>